<proteinExistence type="predicted"/>
<comment type="caution">
    <text evidence="1">The sequence shown here is derived from an EMBL/GenBank/DDBJ whole genome shotgun (WGS) entry which is preliminary data.</text>
</comment>
<dbReference type="Proteomes" id="UP001163835">
    <property type="component" value="Unassembled WGS sequence"/>
</dbReference>
<organism evidence="1 2">
    <name type="scientific">Lentinula aff. lateritia</name>
    <dbReference type="NCBI Taxonomy" id="2804960"/>
    <lineage>
        <taxon>Eukaryota</taxon>
        <taxon>Fungi</taxon>
        <taxon>Dikarya</taxon>
        <taxon>Basidiomycota</taxon>
        <taxon>Agaricomycotina</taxon>
        <taxon>Agaricomycetes</taxon>
        <taxon>Agaricomycetidae</taxon>
        <taxon>Agaricales</taxon>
        <taxon>Marasmiineae</taxon>
        <taxon>Omphalotaceae</taxon>
        <taxon>Lentinula</taxon>
    </lineage>
</organism>
<accession>A0ACC1U1B5</accession>
<evidence type="ECO:0000313" key="2">
    <source>
        <dbReference type="Proteomes" id="UP001163835"/>
    </source>
</evidence>
<evidence type="ECO:0000313" key="1">
    <source>
        <dbReference type="EMBL" id="KAJ3810381.1"/>
    </source>
</evidence>
<keyword evidence="2" id="KW-1185">Reference proteome</keyword>
<reference evidence="1" key="1">
    <citation type="submission" date="2022-09" db="EMBL/GenBank/DDBJ databases">
        <title>A Global Phylogenomic Analysis of the Shiitake Genus Lentinula.</title>
        <authorList>
            <consortium name="DOE Joint Genome Institute"/>
            <person name="Sierra-Patev S."/>
            <person name="Min B."/>
            <person name="Naranjo-Ortiz M."/>
            <person name="Looney B."/>
            <person name="Konkel Z."/>
            <person name="Slot J.C."/>
            <person name="Sakamoto Y."/>
            <person name="Steenwyk J.L."/>
            <person name="Rokas A."/>
            <person name="Carro J."/>
            <person name="Camarero S."/>
            <person name="Ferreira P."/>
            <person name="Molpeceres G."/>
            <person name="Ruiz-Duenas F.J."/>
            <person name="Serrano A."/>
            <person name="Henrissat B."/>
            <person name="Drula E."/>
            <person name="Hughes K.W."/>
            <person name="Mata J.L."/>
            <person name="Ishikawa N.K."/>
            <person name="Vargas-Isla R."/>
            <person name="Ushijima S."/>
            <person name="Smith C.A."/>
            <person name="Ahrendt S."/>
            <person name="Andreopoulos W."/>
            <person name="He G."/>
            <person name="Labutti K."/>
            <person name="Lipzen A."/>
            <person name="Ng V."/>
            <person name="Riley R."/>
            <person name="Sandor L."/>
            <person name="Barry K."/>
            <person name="Martinez A.T."/>
            <person name="Xiao Y."/>
            <person name="Gibbons J.G."/>
            <person name="Terashima K."/>
            <person name="Grigoriev I.V."/>
            <person name="Hibbett D.S."/>
        </authorList>
    </citation>
    <scope>NUCLEOTIDE SEQUENCE</scope>
    <source>
        <strain evidence="1">TMI1499</strain>
    </source>
</reference>
<sequence length="294" mass="32567">MYFPTSTARRLSTVPALPNIPPENVLTICPSPRKSLFCTLTRNGISIWRVRPSANLAFLSRTPISIIDHGENREAHWSPDGSRIVIKTSDSYLVLLTVIFHPNETSYQAPPLSANARRNFLAGSGEAFPLSSVSLQFEGVIRVEGTLVRIHQRYKGCLGQQRQKKSWRNRGSDEDTFETIKTRLFHYFPPSNDASVSHTEDEAVDSWCGFHLDHSLLTGLCSTGEALEVATGGKLRATPHCVRVGGSPGVGKSTVFVFAISRWSLRLRQDDCGETLDVVQHTDNTLTMVLYPGN</sequence>
<protein>
    <submittedName>
        <fullName evidence="1">Uncharacterized protein</fullName>
    </submittedName>
</protein>
<dbReference type="EMBL" id="MU795105">
    <property type="protein sequence ID" value="KAJ3810381.1"/>
    <property type="molecule type" value="Genomic_DNA"/>
</dbReference>
<name>A0ACC1U1B5_9AGAR</name>
<gene>
    <name evidence="1" type="ORF">F5876DRAFT_65687</name>
</gene>